<gene>
    <name evidence="2" type="ORF">FLJC2902T_31900</name>
</gene>
<dbReference type="EMBL" id="AVGG01000039">
    <property type="protein sequence ID" value="ESU24658.1"/>
    <property type="molecule type" value="Genomic_DNA"/>
</dbReference>
<organism evidence="2 3">
    <name type="scientific">Flavobacterium limnosediminis JC2902</name>
    <dbReference type="NCBI Taxonomy" id="1341181"/>
    <lineage>
        <taxon>Bacteria</taxon>
        <taxon>Pseudomonadati</taxon>
        <taxon>Bacteroidota</taxon>
        <taxon>Flavobacteriia</taxon>
        <taxon>Flavobacteriales</taxon>
        <taxon>Flavobacteriaceae</taxon>
        <taxon>Flavobacterium</taxon>
    </lineage>
</organism>
<feature type="transmembrane region" description="Helical" evidence="1">
    <location>
        <begin position="35"/>
        <end position="59"/>
    </location>
</feature>
<accession>V6SDC7</accession>
<comment type="caution">
    <text evidence="2">The sequence shown here is derived from an EMBL/GenBank/DDBJ whole genome shotgun (WGS) entry which is preliminary data.</text>
</comment>
<dbReference type="PATRIC" id="fig|1341181.4.peg.3133"/>
<proteinExistence type="predicted"/>
<evidence type="ECO:0000313" key="3">
    <source>
        <dbReference type="Proteomes" id="UP000018004"/>
    </source>
</evidence>
<protein>
    <submittedName>
        <fullName evidence="2">Uncharacterized protein</fullName>
    </submittedName>
</protein>
<keyword evidence="3" id="KW-1185">Reference proteome</keyword>
<sequence length="136" mass="15880">MTKKVIKKIFDIFDYIFYRIAEVYFKWDENSASTAIIAVAMLQTLIISDITGFILQLFYKRAETMQFVKTAKIIGGSLFLLLCFLNYLRYKSAYNDLKTRWINEPIQRRKMLGKLTIIALIIPWIALIVLGRTGLK</sequence>
<feature type="transmembrane region" description="Helical" evidence="1">
    <location>
        <begin position="71"/>
        <end position="90"/>
    </location>
</feature>
<keyword evidence="1" id="KW-0472">Membrane</keyword>
<keyword evidence="1" id="KW-1133">Transmembrane helix</keyword>
<keyword evidence="1" id="KW-0812">Transmembrane</keyword>
<dbReference type="RefSeq" id="WP_023580718.1">
    <property type="nucleotide sequence ID" value="NZ_AVGG01000039.1"/>
</dbReference>
<name>V6SDC7_9FLAO</name>
<dbReference type="AlphaFoldDB" id="V6SDC7"/>
<reference evidence="2 3" key="1">
    <citation type="submission" date="2013-08" db="EMBL/GenBank/DDBJ databases">
        <title>Flavobacterium limnosediminis JC2902 genome sequencing.</title>
        <authorList>
            <person name="Lee K."/>
            <person name="Yi H."/>
            <person name="Park S."/>
            <person name="Chun J."/>
        </authorList>
    </citation>
    <scope>NUCLEOTIDE SEQUENCE [LARGE SCALE GENOMIC DNA]</scope>
    <source>
        <strain evidence="2 3">JC2902</strain>
    </source>
</reference>
<evidence type="ECO:0000313" key="2">
    <source>
        <dbReference type="EMBL" id="ESU24658.1"/>
    </source>
</evidence>
<feature type="transmembrane region" description="Helical" evidence="1">
    <location>
        <begin position="111"/>
        <end position="130"/>
    </location>
</feature>
<evidence type="ECO:0000256" key="1">
    <source>
        <dbReference type="SAM" id="Phobius"/>
    </source>
</evidence>
<dbReference type="Proteomes" id="UP000018004">
    <property type="component" value="Unassembled WGS sequence"/>
</dbReference>